<accession>A0A2A6BZI0</accession>
<feature type="region of interest" description="Disordered" evidence="11">
    <location>
        <begin position="722"/>
        <end position="821"/>
    </location>
</feature>
<gene>
    <name evidence="12" type="primary">WBGene00099021</name>
</gene>
<dbReference type="GO" id="GO:0042776">
    <property type="term" value="P:proton motive force-driven mitochondrial ATP synthesis"/>
    <property type="evidence" value="ECO:0000318"/>
    <property type="project" value="GO_Central"/>
</dbReference>
<sequence>MQLNLLGLSRDVLNKILSCVENGSLLQLREVSKPMKEIADVLVVTKQTVIKFLNVSEGAFDYILTARELKEFLAHLKPLVIRTTFCQLPSWISFRDLRPGTIATCAIFFDGYEVPSVEILPRDPENIEVSQWLNLMRRCNIVKVFLCRIQHTPDIAREISIRMDVADEDRQIPLPISLCQTILSRRCDSLYISRPKFAYSLAHLERMIQFLHHTGRKKKFDSWVNINIQKHMKITIGEIMANRVEFNVTDGRRCTLDLSEDEMFNALKDKVCSLTKEKDPAMYRNDGKCFNVVASPSDLRSAIEDANNKKKCPDDLPCVNVYIPDATTLEIKRLLTEKVEENSKLVARLEAQNQSALNRFYGTLFRKEKEFNLQLRTKISLLESSVKAMEEKMMKVESENLALKFENEELDANLQRSHRNQKNNLAEMDHLKMKIEAMVEERRELDSDIYERNTIIHQLQQQVDTLNEKLEKATKFVQDPLLLRLAVKASKAKQQETLVATPWRSVQEPKEFVLEDVMIPEGKSHASCISKLTEELDRLTEKIFQDRALMRKQLNEQIRATAEQIEAAVRAESLPISTEAPTESTESEGDWESEDGETIDDEENSEEESDQTDEYSGQEEDSEDEREDVAAKTIGGCKGRIVAVIGAVVDVQFDEIPPPILNGLEVTGRSPRLLLEVSQHLGDCVARTIAMDDTEGLLRGDEVIDTGHPIKIFATGIKAPFELTESEDEMTIVDDEEEDSEEETDQTDECSGQEEDSENEDEEEEVNETSEEDSEEETNETDEDEDSESDSNESLPTLPNTQSSTSVPKDINDVVESDEAARDRKIGEKTAELKAIPFYDIITSFSCILNIGIACTLADIETQLMIERYVYLPTLFIIFATAVANSTDYTEPALEDFHARAAGAISGILQQAKRAISSYHIFDPSEVKPTDAILHLEELRTSNLAKDTSFFEGLRLTVAQEIYLAVVFIENPAKTIREVANYFGINKDTWQTSLGVQEKDEKEKRLENLKERITMANRVDFNLTVGGKFYRISYDHRKEGLFSALVEDVSRITNEPNPEIFLNDGLCKNIIASTCDVLTAIANAKMKKRGPICVDIFVVDPEIKKLKDLLAEREEENLKLAANLNVWKEVYANLYDRDRKSISNWKDKVKQLEREASILGENVMKMESENQALKLENDELEAFLQRCQITQKQHLADIEQLTMRMDALEELNEDINEEAAEIEGGWVTEDGDSDQDVDTARDDFEEGCNGETDQNNEEDEMDSVLSCKHSILPYSTDNEPMLPDQHHINTAIEMEESERKFDEKKNEFAAVPFWNSMVSFTVKMESIREKMKMMEEKVDIIEEMEDDPYEHIDCVEERLNRAEKRIEENREVLIMEVAPIFKLDFNGTTHRFELPLRSEELFRAVKQKVAEIVGDENPEMCWTDGSTNTPISSPDDLHKAIVFGLKGKPWFFLSPCVTLVVTNPLLRKCERLKEQLVEKEKENSSNGQKLKNYLYEKYLWLRPSQPCATSTPATASSPTTIPGWQQNSMQRHNPGCQTTHSSASTPTTSRQTAQDGAPTPGVNEATYLKKQIEGLVTQMKETTATVVKKMEEMRQLEQENQRLKKQKEELERKVRIHFDSKMNLLESISKLERKIAELEDEKRRMQNLLDEKDAQICQHNEESARKDQEITELQDKMKKATSRIPLPSNRLPVGRPMGVLINETLDMSFMYENGCVTAAHPLYKAIWTSFDAQHTQQQELFAKSTNAEMPEVKRSTPEVTSSTDETSDVARAQVPPLHAGFKNEQFVPDEESTSDEEDDELPCESEDSHDELTSVCDNTASEVADDDAQDEEESELSDLSSLNYHGSDDDDIRPYFSHQKKQHISSEKNSDVAREDSKNEQEECDSVEEDDQDEDLFVADHIRQHLKERIAVAQKEARERKISVKIAESKTIPFWDRMASFEEKMMKIRGAVKRVEERVEQFEDSDEVEKMNEMEGRMDDMEERVERLE</sequence>
<feature type="coiled-coil region" evidence="10">
    <location>
        <begin position="1324"/>
        <end position="1372"/>
    </location>
</feature>
<feature type="compositionally biased region" description="Polar residues" evidence="11">
    <location>
        <begin position="795"/>
        <end position="807"/>
    </location>
</feature>
<evidence type="ECO:0000313" key="13">
    <source>
        <dbReference type="Proteomes" id="UP000005239"/>
    </source>
</evidence>
<dbReference type="InterPro" id="IPR050053">
    <property type="entry name" value="ATPase_alpha/beta_chains"/>
</dbReference>
<feature type="compositionally biased region" description="Polar residues" evidence="11">
    <location>
        <begin position="1523"/>
        <end position="1537"/>
    </location>
</feature>
<dbReference type="Gene3D" id="2.40.10.170">
    <property type="match status" value="1"/>
</dbReference>
<evidence type="ECO:0000313" key="12">
    <source>
        <dbReference type="EnsemblMetazoa" id="PPA09467.1"/>
    </source>
</evidence>
<evidence type="ECO:0000256" key="8">
    <source>
        <dbReference type="ARBA" id="ARBA00023196"/>
    </source>
</evidence>
<keyword evidence="5" id="KW-0067">ATP-binding</keyword>
<feature type="compositionally biased region" description="Acidic residues" evidence="11">
    <location>
        <begin position="1823"/>
        <end position="1836"/>
    </location>
</feature>
<feature type="compositionally biased region" description="Acidic residues" evidence="11">
    <location>
        <begin position="1882"/>
        <end position="1894"/>
    </location>
</feature>
<evidence type="ECO:0000256" key="1">
    <source>
        <dbReference type="ARBA" id="ARBA00004370"/>
    </source>
</evidence>
<reference evidence="13" key="1">
    <citation type="journal article" date="2008" name="Nat. Genet.">
        <title>The Pristionchus pacificus genome provides a unique perspective on nematode lifestyle and parasitism.</title>
        <authorList>
            <person name="Dieterich C."/>
            <person name="Clifton S.W."/>
            <person name="Schuster L.N."/>
            <person name="Chinwalla A."/>
            <person name="Delehaunty K."/>
            <person name="Dinkelacker I."/>
            <person name="Fulton L."/>
            <person name="Fulton R."/>
            <person name="Godfrey J."/>
            <person name="Minx P."/>
            <person name="Mitreva M."/>
            <person name="Roeseler W."/>
            <person name="Tian H."/>
            <person name="Witte H."/>
            <person name="Yang S.P."/>
            <person name="Wilson R.K."/>
            <person name="Sommer R.J."/>
        </authorList>
    </citation>
    <scope>NUCLEOTIDE SEQUENCE [LARGE SCALE GENOMIC DNA]</scope>
    <source>
        <strain evidence="13">PS312</strain>
    </source>
</reference>
<keyword evidence="13" id="KW-1185">Reference proteome</keyword>
<feature type="region of interest" description="Disordered" evidence="11">
    <location>
        <begin position="570"/>
        <end position="629"/>
    </location>
</feature>
<feature type="region of interest" description="Disordered" evidence="11">
    <location>
        <begin position="1222"/>
        <end position="1259"/>
    </location>
</feature>
<dbReference type="SUPFAM" id="SSF50615">
    <property type="entry name" value="N-terminal domain of alpha and beta subunits of F1 ATP synthase"/>
    <property type="match status" value="1"/>
</dbReference>
<feature type="compositionally biased region" description="Acidic residues" evidence="11">
    <location>
        <begin position="1787"/>
        <end position="1809"/>
    </location>
</feature>
<dbReference type="PANTHER" id="PTHR15184:SF71">
    <property type="entry name" value="ATP SYNTHASE SUBUNIT BETA, MITOCHONDRIAL"/>
    <property type="match status" value="1"/>
</dbReference>
<feature type="compositionally biased region" description="Acidic residues" evidence="11">
    <location>
        <begin position="1229"/>
        <end position="1259"/>
    </location>
</feature>
<dbReference type="CDD" id="cd18115">
    <property type="entry name" value="ATP-synt_F1_beta_N"/>
    <property type="match status" value="1"/>
</dbReference>
<dbReference type="GO" id="GO:0005739">
    <property type="term" value="C:mitochondrion"/>
    <property type="evidence" value="ECO:0007669"/>
    <property type="project" value="GOC"/>
</dbReference>
<feature type="compositionally biased region" description="Acidic residues" evidence="11">
    <location>
        <begin position="724"/>
        <end position="791"/>
    </location>
</feature>
<comment type="subcellular location">
    <subcellularLocation>
        <location evidence="1">Membrane</location>
    </subcellularLocation>
</comment>
<dbReference type="Proteomes" id="UP000005239">
    <property type="component" value="Unassembled WGS sequence"/>
</dbReference>
<dbReference type="InterPro" id="IPR004100">
    <property type="entry name" value="ATPase_F1/V1/A1_a/bsu_N"/>
</dbReference>
<comment type="similarity">
    <text evidence="2">Belongs to the ATPase alpha/beta chains family.</text>
</comment>
<dbReference type="GO" id="GO:0005524">
    <property type="term" value="F:ATP binding"/>
    <property type="evidence" value="ECO:0007669"/>
    <property type="project" value="UniProtKB-KW"/>
</dbReference>
<evidence type="ECO:0000256" key="3">
    <source>
        <dbReference type="ARBA" id="ARBA00022448"/>
    </source>
</evidence>
<feature type="compositionally biased region" description="Acidic residues" evidence="11">
    <location>
        <begin position="585"/>
        <end position="627"/>
    </location>
</feature>
<feature type="compositionally biased region" description="Low complexity" evidence="11">
    <location>
        <begin position="1507"/>
        <end position="1522"/>
    </location>
</feature>
<name>A0A2A6BZI0_PRIPA</name>
<keyword evidence="3" id="KW-0813">Transport</keyword>
<evidence type="ECO:0000256" key="2">
    <source>
        <dbReference type="ARBA" id="ARBA00008936"/>
    </source>
</evidence>
<keyword evidence="9" id="KW-0066">ATP synthesis</keyword>
<feature type="coiled-coil region" evidence="10">
    <location>
        <begin position="1579"/>
        <end position="1683"/>
    </location>
</feature>
<dbReference type="PANTHER" id="PTHR15184">
    <property type="entry name" value="ATP SYNTHASE"/>
    <property type="match status" value="1"/>
</dbReference>
<keyword evidence="8" id="KW-0139">CF(1)</keyword>
<feature type="region of interest" description="Disordered" evidence="11">
    <location>
        <begin position="1743"/>
        <end position="1894"/>
    </location>
</feature>
<evidence type="ECO:0000256" key="11">
    <source>
        <dbReference type="SAM" id="MobiDB-lite"/>
    </source>
</evidence>
<reference evidence="12" key="2">
    <citation type="submission" date="2022-06" db="UniProtKB">
        <authorList>
            <consortium name="EnsemblMetazoa"/>
        </authorList>
    </citation>
    <scope>IDENTIFICATION</scope>
    <source>
        <strain evidence="12">PS312</strain>
    </source>
</reference>
<feature type="compositionally biased region" description="Basic and acidic residues" evidence="11">
    <location>
        <begin position="1968"/>
        <end position="1989"/>
    </location>
</feature>
<evidence type="ECO:0000256" key="9">
    <source>
        <dbReference type="ARBA" id="ARBA00023310"/>
    </source>
</evidence>
<accession>A0A8R1UAM9</accession>
<organism evidence="12 13">
    <name type="scientific">Pristionchus pacificus</name>
    <name type="common">Parasitic nematode worm</name>
    <dbReference type="NCBI Taxonomy" id="54126"/>
    <lineage>
        <taxon>Eukaryota</taxon>
        <taxon>Metazoa</taxon>
        <taxon>Ecdysozoa</taxon>
        <taxon>Nematoda</taxon>
        <taxon>Chromadorea</taxon>
        <taxon>Rhabditida</taxon>
        <taxon>Rhabditina</taxon>
        <taxon>Diplogasteromorpha</taxon>
        <taxon>Diplogasteroidea</taxon>
        <taxon>Neodiplogasteridae</taxon>
        <taxon>Pristionchus</taxon>
    </lineage>
</organism>
<keyword evidence="6" id="KW-0406">Ion transport</keyword>
<feature type="region of interest" description="Disordered" evidence="11">
    <location>
        <begin position="1963"/>
        <end position="1989"/>
    </location>
</feature>
<keyword evidence="7" id="KW-0472">Membrane</keyword>
<feature type="compositionally biased region" description="Low complexity" evidence="11">
    <location>
        <begin position="1538"/>
        <end position="1549"/>
    </location>
</feature>
<evidence type="ECO:0000256" key="6">
    <source>
        <dbReference type="ARBA" id="ARBA00023065"/>
    </source>
</evidence>
<feature type="compositionally biased region" description="Basic and acidic residues" evidence="11">
    <location>
        <begin position="1864"/>
        <end position="1881"/>
    </location>
</feature>
<feature type="region of interest" description="Disordered" evidence="11">
    <location>
        <begin position="1507"/>
        <end position="1563"/>
    </location>
</feature>
<proteinExistence type="inferred from homology"/>
<dbReference type="Pfam" id="PF02874">
    <property type="entry name" value="ATP-synt_ab_N"/>
    <property type="match status" value="1"/>
</dbReference>
<feature type="coiled-coil region" evidence="10">
    <location>
        <begin position="332"/>
        <end position="476"/>
    </location>
</feature>
<dbReference type="EnsemblMetazoa" id="PPA09467.1">
    <property type="protein sequence ID" value="PPA09467.1"/>
    <property type="gene ID" value="WBGene00099021"/>
</dbReference>
<evidence type="ECO:0000256" key="5">
    <source>
        <dbReference type="ARBA" id="ARBA00022840"/>
    </source>
</evidence>
<dbReference type="GO" id="GO:0045259">
    <property type="term" value="C:proton-transporting ATP synthase complex"/>
    <property type="evidence" value="ECO:0000318"/>
    <property type="project" value="GO_Central"/>
</dbReference>
<keyword evidence="4" id="KW-0547">Nucleotide-binding</keyword>
<evidence type="ECO:0000256" key="10">
    <source>
        <dbReference type="SAM" id="Coils"/>
    </source>
</evidence>
<evidence type="ECO:0000256" key="7">
    <source>
        <dbReference type="ARBA" id="ARBA00023136"/>
    </source>
</evidence>
<protein>
    <submittedName>
        <fullName evidence="12">ATP-synt_ab_N domain-containing protein</fullName>
    </submittedName>
</protein>
<evidence type="ECO:0000256" key="4">
    <source>
        <dbReference type="ARBA" id="ARBA00022741"/>
    </source>
</evidence>
<keyword evidence="10" id="KW-0175">Coiled coil</keyword>
<dbReference type="GO" id="GO:1902600">
    <property type="term" value="P:proton transmembrane transport"/>
    <property type="evidence" value="ECO:0007669"/>
    <property type="project" value="InterPro"/>
</dbReference>
<dbReference type="InterPro" id="IPR036121">
    <property type="entry name" value="ATPase_F1/V1/A1_a/bsu_N_sf"/>
</dbReference>